<feature type="compositionally biased region" description="Acidic residues" evidence="8">
    <location>
        <begin position="301"/>
        <end position="314"/>
    </location>
</feature>
<keyword evidence="10" id="KW-1185">Reference proteome</keyword>
<feature type="compositionally biased region" description="Low complexity" evidence="8">
    <location>
        <begin position="315"/>
        <end position="330"/>
    </location>
</feature>
<reference evidence="9 10" key="1">
    <citation type="journal article" date="2011" name="Genome Res.">
        <title>Phylogeny-wide analysis of social amoeba genomes highlights ancient origins for complex intercellular communication.</title>
        <authorList>
            <person name="Heidel A.J."/>
            <person name="Lawal H.M."/>
            <person name="Felder M."/>
            <person name="Schilde C."/>
            <person name="Helps N.R."/>
            <person name="Tunggal B."/>
            <person name="Rivero F."/>
            <person name="John U."/>
            <person name="Schleicher M."/>
            <person name="Eichinger L."/>
            <person name="Platzer M."/>
            <person name="Noegel A.A."/>
            <person name="Schaap P."/>
            <person name="Gloeckner G."/>
        </authorList>
    </citation>
    <scope>NUCLEOTIDE SEQUENCE [LARGE SCALE GENOMIC DNA]</scope>
    <source>
        <strain evidence="10">ATCC 26659 / Pp 5 / PN500</strain>
    </source>
</reference>
<keyword evidence="6 7" id="KW-0472">Membrane</keyword>
<comment type="caution">
    <text evidence="7">Lacks conserved residue(s) required for the propagation of feature annotation.</text>
</comment>
<dbReference type="PANTHER" id="PTHR10766:SF174">
    <property type="entry name" value="TRANSMEMBRANE 9 SUPERFAMILY MEMBER"/>
    <property type="match status" value="1"/>
</dbReference>
<accession>D3B3D0</accession>
<keyword evidence="5 7" id="KW-1133">Transmembrane helix</keyword>
<comment type="subcellular location">
    <subcellularLocation>
        <location evidence="1">Membrane</location>
        <topology evidence="1">Multi-pass membrane protein</topology>
    </subcellularLocation>
</comment>
<dbReference type="AlphaFoldDB" id="D3B3D0"/>
<dbReference type="InterPro" id="IPR004240">
    <property type="entry name" value="EMP70"/>
</dbReference>
<name>D3B3D0_HETP5</name>
<dbReference type="RefSeq" id="XP_020435945.1">
    <property type="nucleotide sequence ID" value="XM_020573873.1"/>
</dbReference>
<keyword evidence="3 7" id="KW-0812">Transmembrane</keyword>
<evidence type="ECO:0000256" key="1">
    <source>
        <dbReference type="ARBA" id="ARBA00004141"/>
    </source>
</evidence>
<keyword evidence="4" id="KW-0732">Signal</keyword>
<evidence type="ECO:0000256" key="3">
    <source>
        <dbReference type="ARBA" id="ARBA00022692"/>
    </source>
</evidence>
<evidence type="ECO:0000256" key="7">
    <source>
        <dbReference type="RuleBase" id="RU363079"/>
    </source>
</evidence>
<feature type="transmembrane region" description="Helical" evidence="7">
    <location>
        <begin position="434"/>
        <end position="456"/>
    </location>
</feature>
<evidence type="ECO:0000256" key="5">
    <source>
        <dbReference type="ARBA" id="ARBA00022989"/>
    </source>
</evidence>
<feature type="region of interest" description="Disordered" evidence="8">
    <location>
        <begin position="254"/>
        <end position="333"/>
    </location>
</feature>
<organism evidence="9 10">
    <name type="scientific">Heterostelium pallidum (strain ATCC 26659 / Pp 5 / PN500)</name>
    <name type="common">Cellular slime mold</name>
    <name type="synonym">Polysphondylium pallidum</name>
    <dbReference type="NCBI Taxonomy" id="670386"/>
    <lineage>
        <taxon>Eukaryota</taxon>
        <taxon>Amoebozoa</taxon>
        <taxon>Evosea</taxon>
        <taxon>Eumycetozoa</taxon>
        <taxon>Dictyostelia</taxon>
        <taxon>Acytosteliales</taxon>
        <taxon>Acytosteliaceae</taxon>
        <taxon>Heterostelium</taxon>
    </lineage>
</organism>
<evidence type="ECO:0000256" key="4">
    <source>
        <dbReference type="ARBA" id="ARBA00022729"/>
    </source>
</evidence>
<feature type="compositionally biased region" description="Polar residues" evidence="8">
    <location>
        <begin position="283"/>
        <end position="294"/>
    </location>
</feature>
<dbReference type="InParanoid" id="D3B3D0"/>
<evidence type="ECO:0000313" key="9">
    <source>
        <dbReference type="EMBL" id="EFA83828.1"/>
    </source>
</evidence>
<dbReference type="Pfam" id="PF02990">
    <property type="entry name" value="EMP70"/>
    <property type="match status" value="2"/>
</dbReference>
<feature type="compositionally biased region" description="Low complexity" evidence="8">
    <location>
        <begin position="254"/>
        <end position="271"/>
    </location>
</feature>
<evidence type="ECO:0000256" key="8">
    <source>
        <dbReference type="SAM" id="MobiDB-lite"/>
    </source>
</evidence>
<proteinExistence type="inferred from homology"/>
<comment type="caution">
    <text evidence="9">The sequence shown here is derived from an EMBL/GenBank/DDBJ whole genome shotgun (WGS) entry which is preliminary data.</text>
</comment>
<feature type="transmembrane region" description="Helical" evidence="7">
    <location>
        <begin position="476"/>
        <end position="494"/>
    </location>
</feature>
<protein>
    <recommendedName>
        <fullName evidence="7">Transmembrane 9 superfamily member</fullName>
    </recommendedName>
</protein>
<evidence type="ECO:0000313" key="10">
    <source>
        <dbReference type="Proteomes" id="UP000001396"/>
    </source>
</evidence>
<evidence type="ECO:0000256" key="2">
    <source>
        <dbReference type="ARBA" id="ARBA00005227"/>
    </source>
</evidence>
<dbReference type="GO" id="GO:0072657">
    <property type="term" value="P:protein localization to membrane"/>
    <property type="evidence" value="ECO:0007669"/>
    <property type="project" value="TreeGrafter"/>
</dbReference>
<dbReference type="GO" id="GO:0016020">
    <property type="term" value="C:membrane"/>
    <property type="evidence" value="ECO:0007669"/>
    <property type="project" value="UniProtKB-SubCell"/>
</dbReference>
<sequence length="548" mass="61190">MSGVSAGEASHQYQFGEEVTLWYDYIGPYRNPSESYSFESLPWCSIGGYSTKSLTLLDSLLFGHKLIDSGLPILFGKSVSTQNICNTTLLTLNQKNRFINAIRHDYINRMYIDGLSIFSKIGEFTKVNDDKAAAAAVVVVEPNDNAKDDNPTLEYYLFTHKKLVISHNNDKIVGVTLIPQKPVTLHVGQNLTFSYSVQWYSTVESFDDRNRIYELDPSSETKLISLINSFIVLTVLTFPLISIFMKTLRNNNNNGTNNNNNNNNSNNSNGSSGSGNRGISNKIGYQSKTSSNNNIKKDRDSEYEDSTTTDEYFDNSDNSSNNNNNSNNNNQDYITKATSTSSLTSLSSQDDLDIDDIDIKQQQQQHSNSNSNNDITLNIDSYNNRDENYNINSCKEEKFKLKETIGELCTDIFGRDSSNWKLIQSDVNRAPHRMLLFSSMVGVGFHLFCMFAILYLGVLLGLRSGDRGSGLGHHNIFNVLFILFPVTSGLGASLDCKADCTVGSKEPTPLDSIYRYTSVCRCSPVYRADPVVALQLQTLQPIHSVHAH</sequence>
<feature type="transmembrane region" description="Helical" evidence="7">
    <location>
        <begin position="223"/>
        <end position="244"/>
    </location>
</feature>
<dbReference type="PANTHER" id="PTHR10766">
    <property type="entry name" value="TRANSMEMBRANE 9 SUPERFAMILY PROTEIN"/>
    <property type="match status" value="1"/>
</dbReference>
<evidence type="ECO:0000256" key="6">
    <source>
        <dbReference type="ARBA" id="ARBA00023136"/>
    </source>
</evidence>
<comment type="similarity">
    <text evidence="2 7">Belongs to the nonaspanin (TM9SF) (TC 9.A.2) family.</text>
</comment>
<dbReference type="GeneID" id="31358419"/>
<dbReference type="EMBL" id="ADBJ01000010">
    <property type="protein sequence ID" value="EFA83828.1"/>
    <property type="molecule type" value="Genomic_DNA"/>
</dbReference>
<dbReference type="Proteomes" id="UP000001396">
    <property type="component" value="Unassembled WGS sequence"/>
</dbReference>
<gene>
    <name evidence="9" type="ORF">PPL_02896</name>
</gene>